<evidence type="ECO:0000313" key="1">
    <source>
        <dbReference type="EMBL" id="PRD57088.1"/>
    </source>
</evidence>
<protein>
    <submittedName>
        <fullName evidence="1">Uncharacterized protein</fullName>
    </submittedName>
</protein>
<dbReference type="AlphaFoldDB" id="A0A2S9JV01"/>
<comment type="caution">
    <text evidence="1">The sequence shown here is derived from an EMBL/GenBank/DDBJ whole genome shotgun (WGS) entry which is preliminary data.</text>
</comment>
<organism evidence="1 2">
    <name type="scientific">Sphingobacterium gobiense</name>
    <dbReference type="NCBI Taxonomy" id="1382456"/>
    <lineage>
        <taxon>Bacteria</taxon>
        <taxon>Pseudomonadati</taxon>
        <taxon>Bacteroidota</taxon>
        <taxon>Sphingobacteriia</taxon>
        <taxon>Sphingobacteriales</taxon>
        <taxon>Sphingobacteriaceae</taxon>
        <taxon>Sphingobacterium</taxon>
    </lineage>
</organism>
<reference evidence="1 2" key="1">
    <citation type="submission" date="2018-02" db="EMBL/GenBank/DDBJ databases">
        <title>The draft genome of Sphingobacterium gobiense H7.</title>
        <authorList>
            <person name="Li L."/>
            <person name="Liu L."/>
            <person name="Zhang X."/>
            <person name="Wang T."/>
            <person name="Liang L."/>
        </authorList>
    </citation>
    <scope>NUCLEOTIDE SEQUENCE [LARGE SCALE GENOMIC DNA]</scope>
    <source>
        <strain evidence="1 2">ACCC 05757</strain>
    </source>
</reference>
<evidence type="ECO:0000313" key="2">
    <source>
        <dbReference type="Proteomes" id="UP000238642"/>
    </source>
</evidence>
<accession>A0A2S9JV01</accession>
<sequence>MLQACGQHVQYGKHPLVLDGFNFNLDLDKFFQDESIFRWNNKDGFMLSSKDVVAERDSVMPGFVQYSTSSRSQQSPLAEYASVPFEDLGLLTDWDDEKVLMVCGLSNYKSAKDIMKIIGKLKKEYGTEPELQKGGFSSDHTLYLIYKTENKEVQFGMNLLDLDFIDWPERTYRGNSFWGNDEAEEEVPKQVMLTDEIEKSIEEKLKENDENTCFLFISTPEMAVVMNGQSGRSGFLVNYWRE</sequence>
<keyword evidence="2" id="KW-1185">Reference proteome</keyword>
<name>A0A2S9JV01_9SPHI</name>
<dbReference type="EMBL" id="PVBS01000001">
    <property type="protein sequence ID" value="PRD57088.1"/>
    <property type="molecule type" value="Genomic_DNA"/>
</dbReference>
<proteinExistence type="predicted"/>
<gene>
    <name evidence="1" type="ORF">C5749_07745</name>
</gene>
<dbReference type="Proteomes" id="UP000238642">
    <property type="component" value="Unassembled WGS sequence"/>
</dbReference>